<protein>
    <submittedName>
        <fullName evidence="2">Uncharacterized protein</fullName>
    </submittedName>
</protein>
<dbReference type="AlphaFoldDB" id="A0A2P2IUV0"/>
<sequence length="38" mass="4193">MKIVAILFSLSLSLCKSPAFSGMFSYLSDEDCCHSLFT</sequence>
<evidence type="ECO:0000256" key="1">
    <source>
        <dbReference type="SAM" id="SignalP"/>
    </source>
</evidence>
<feature type="chain" id="PRO_5015134944" evidence="1">
    <location>
        <begin position="16"/>
        <end position="38"/>
    </location>
</feature>
<accession>A0A2P2IUV0</accession>
<name>A0A2P2IUV0_RHIMU</name>
<reference evidence="2" key="1">
    <citation type="submission" date="2018-02" db="EMBL/GenBank/DDBJ databases">
        <title>Rhizophora mucronata_Transcriptome.</title>
        <authorList>
            <person name="Meera S.P."/>
            <person name="Sreeshan A."/>
            <person name="Augustine A."/>
        </authorList>
    </citation>
    <scope>NUCLEOTIDE SEQUENCE</scope>
    <source>
        <tissue evidence="2">Leaf</tissue>
    </source>
</reference>
<keyword evidence="1" id="KW-0732">Signal</keyword>
<proteinExistence type="predicted"/>
<dbReference type="EMBL" id="GGEC01004505">
    <property type="protein sequence ID" value="MBW84988.1"/>
    <property type="molecule type" value="Transcribed_RNA"/>
</dbReference>
<feature type="signal peptide" evidence="1">
    <location>
        <begin position="1"/>
        <end position="15"/>
    </location>
</feature>
<evidence type="ECO:0000313" key="2">
    <source>
        <dbReference type="EMBL" id="MBW84988.1"/>
    </source>
</evidence>
<organism evidence="2">
    <name type="scientific">Rhizophora mucronata</name>
    <name type="common">Asiatic mangrove</name>
    <dbReference type="NCBI Taxonomy" id="61149"/>
    <lineage>
        <taxon>Eukaryota</taxon>
        <taxon>Viridiplantae</taxon>
        <taxon>Streptophyta</taxon>
        <taxon>Embryophyta</taxon>
        <taxon>Tracheophyta</taxon>
        <taxon>Spermatophyta</taxon>
        <taxon>Magnoliopsida</taxon>
        <taxon>eudicotyledons</taxon>
        <taxon>Gunneridae</taxon>
        <taxon>Pentapetalae</taxon>
        <taxon>rosids</taxon>
        <taxon>fabids</taxon>
        <taxon>Malpighiales</taxon>
        <taxon>Rhizophoraceae</taxon>
        <taxon>Rhizophora</taxon>
    </lineage>
</organism>